<dbReference type="EMBL" id="GG666462">
    <property type="protein sequence ID" value="EEN68694.1"/>
    <property type="molecule type" value="Genomic_DNA"/>
</dbReference>
<feature type="non-terminal residue" evidence="2">
    <location>
        <position position="157"/>
    </location>
</feature>
<gene>
    <name evidence="2" type="ORF">BRAFLDRAFT_106690</name>
</gene>
<accession>C3XTA5</accession>
<organism>
    <name type="scientific">Branchiostoma floridae</name>
    <name type="common">Florida lancelet</name>
    <name type="synonym">Amphioxus</name>
    <dbReference type="NCBI Taxonomy" id="7739"/>
    <lineage>
        <taxon>Eukaryota</taxon>
        <taxon>Metazoa</taxon>
        <taxon>Chordata</taxon>
        <taxon>Cephalochordata</taxon>
        <taxon>Leptocardii</taxon>
        <taxon>Amphioxiformes</taxon>
        <taxon>Branchiostomatidae</taxon>
        <taxon>Branchiostoma</taxon>
    </lineage>
</organism>
<protein>
    <submittedName>
        <fullName evidence="2">Uncharacterized protein</fullName>
    </submittedName>
</protein>
<dbReference type="InParanoid" id="C3XTA5"/>
<evidence type="ECO:0000256" key="1">
    <source>
        <dbReference type="SAM" id="MobiDB-lite"/>
    </source>
</evidence>
<name>C3XTA5_BRAFL</name>
<evidence type="ECO:0000313" key="2">
    <source>
        <dbReference type="EMBL" id="EEN68694.1"/>
    </source>
</evidence>
<feature type="region of interest" description="Disordered" evidence="1">
    <location>
        <begin position="21"/>
        <end position="42"/>
    </location>
</feature>
<sequence length="157" mass="17041">MEGAGDQSGVGTLVGLRCRRGSAPARDSSRPDHVPTGSRPGHVWRDRVSKAHYSVSTCFSWAEGRAKRGAHMAARLLLQAFVGANQTALTRPSSVSLPVCVFGGIWRGGVLANAHRGRVSLRFGRVPGHTHRTCGVDVPRLIPYHWGRFNYSRVVFG</sequence>
<proteinExistence type="predicted"/>
<dbReference type="AlphaFoldDB" id="C3XTA5"/>
<reference evidence="2" key="1">
    <citation type="journal article" date="2008" name="Nature">
        <title>The amphioxus genome and the evolution of the chordate karyotype.</title>
        <authorList>
            <consortium name="US DOE Joint Genome Institute (JGI-PGF)"/>
            <person name="Putnam N.H."/>
            <person name="Butts T."/>
            <person name="Ferrier D.E.K."/>
            <person name="Furlong R.F."/>
            <person name="Hellsten U."/>
            <person name="Kawashima T."/>
            <person name="Robinson-Rechavi M."/>
            <person name="Shoguchi E."/>
            <person name="Terry A."/>
            <person name="Yu J.-K."/>
            <person name="Benito-Gutierrez E.L."/>
            <person name="Dubchak I."/>
            <person name="Garcia-Fernandez J."/>
            <person name="Gibson-Brown J.J."/>
            <person name="Grigoriev I.V."/>
            <person name="Horton A.C."/>
            <person name="de Jong P.J."/>
            <person name="Jurka J."/>
            <person name="Kapitonov V.V."/>
            <person name="Kohara Y."/>
            <person name="Kuroki Y."/>
            <person name="Lindquist E."/>
            <person name="Lucas S."/>
            <person name="Osoegawa K."/>
            <person name="Pennacchio L.A."/>
            <person name="Salamov A.A."/>
            <person name="Satou Y."/>
            <person name="Sauka-Spengler T."/>
            <person name="Schmutz J."/>
            <person name="Shin-I T."/>
            <person name="Toyoda A."/>
            <person name="Bronner-Fraser M."/>
            <person name="Fujiyama A."/>
            <person name="Holland L.Z."/>
            <person name="Holland P.W.H."/>
            <person name="Satoh N."/>
            <person name="Rokhsar D.S."/>
        </authorList>
    </citation>
    <scope>NUCLEOTIDE SEQUENCE [LARGE SCALE GENOMIC DNA]</scope>
    <source>
        <strain evidence="2">S238N-H82</strain>
        <tissue evidence="2">Testes</tissue>
    </source>
</reference>